<dbReference type="AlphaFoldDB" id="A0AAD0L9W2"/>
<dbReference type="RefSeq" id="WP_112899301.1">
    <property type="nucleotide sequence ID" value="NZ_CP030750.1"/>
</dbReference>
<dbReference type="Pfam" id="PF03756">
    <property type="entry name" value="AfsA"/>
    <property type="match status" value="1"/>
</dbReference>
<evidence type="ECO:0000313" key="3">
    <source>
        <dbReference type="Proteomes" id="UP000251617"/>
    </source>
</evidence>
<dbReference type="EMBL" id="CP030750">
    <property type="protein sequence ID" value="AXA27003.1"/>
    <property type="molecule type" value="Genomic_DNA"/>
</dbReference>
<proteinExistence type="predicted"/>
<name>A0AAD0L9W2_PSEPU</name>
<organism evidence="2 3">
    <name type="scientific">Pseudomonas putida</name>
    <name type="common">Arthrobacter siderocapsulatus</name>
    <dbReference type="NCBI Taxonomy" id="303"/>
    <lineage>
        <taxon>Bacteria</taxon>
        <taxon>Pseudomonadati</taxon>
        <taxon>Pseudomonadota</taxon>
        <taxon>Gammaproteobacteria</taxon>
        <taxon>Pseudomonadales</taxon>
        <taxon>Pseudomonadaceae</taxon>
        <taxon>Pseudomonas</taxon>
    </lineage>
</organism>
<protein>
    <recommendedName>
        <fullName evidence="1">A-factor biosynthesis hotdog domain-containing protein</fullName>
    </recommendedName>
</protein>
<reference evidence="2 3" key="1">
    <citation type="submission" date="2018-06" db="EMBL/GenBank/DDBJ databases">
        <title>The genome of Pseudomonas putida NX-1, a lignin degrader.</title>
        <authorList>
            <person name="Xu Z."/>
        </authorList>
    </citation>
    <scope>NUCLEOTIDE SEQUENCE [LARGE SCALE GENOMIC DNA]</scope>
    <source>
        <strain evidence="2 3">NX-1</strain>
    </source>
</reference>
<feature type="domain" description="A-factor biosynthesis hotdog" evidence="1">
    <location>
        <begin position="142"/>
        <end position="256"/>
    </location>
</feature>
<sequence>MERQLPLTPQVLHKGTVDDVLLCGFQDLLPARLTVEETNFLLEHLDERGCAALGVLYRDDAQGGRVLASIPTTLGQEDFDSLDSFEMNAQGYYALHEGGYRLSAAWLPRQVECYLQRRFGLPAADPALVTQLADTLHALPGWTRANLSSYGLMNDTNNYFFYNKPHEHVPGLMLIEVARQAMYHYFYSHSGYRRGEISISIEDLSVSFNNYTESTYAVEVVVQHSAGEKRALPRTVDKTAMFFQNGNLVTTLRLRGSAIKMPLFKRMRTVNFPESHWFAPSNRVLPQVLLHTARGTAVEGLLEHVSLRAVRFRMEENAQAHEVVQLSIYVRDMGFLSFPIVECRPSQQAAVQLAVFAKLDRATLSTLKEVIKCHCFHEPLQELSVAALASNDAQGAPCNDRQSG</sequence>
<evidence type="ECO:0000259" key="1">
    <source>
        <dbReference type="Pfam" id="PF03756"/>
    </source>
</evidence>
<evidence type="ECO:0000313" key="2">
    <source>
        <dbReference type="EMBL" id="AXA27003.1"/>
    </source>
</evidence>
<dbReference type="InterPro" id="IPR005509">
    <property type="entry name" value="AfsA_hotdog_dom"/>
</dbReference>
<accession>A0AAD0L9W2</accession>
<dbReference type="Proteomes" id="UP000251617">
    <property type="component" value="Chromosome"/>
</dbReference>
<gene>
    <name evidence="2" type="ORF">C1S65_23875</name>
</gene>